<dbReference type="InterPro" id="IPR018247">
    <property type="entry name" value="EF_Hand_1_Ca_BS"/>
</dbReference>
<keyword evidence="6" id="KW-1185">Reference proteome</keyword>
<dbReference type="InterPro" id="IPR002048">
    <property type="entry name" value="EF_hand_dom"/>
</dbReference>
<feature type="domain" description="EF-hand" evidence="4">
    <location>
        <begin position="33"/>
        <end position="68"/>
    </location>
</feature>
<comment type="caution">
    <text evidence="5">The sequence shown here is derived from an EMBL/GenBank/DDBJ whole genome shotgun (WGS) entry which is preliminary data.</text>
</comment>
<feature type="domain" description="EF-hand" evidence="4">
    <location>
        <begin position="105"/>
        <end position="140"/>
    </location>
</feature>
<evidence type="ECO:0000259" key="4">
    <source>
        <dbReference type="PROSITE" id="PS50222"/>
    </source>
</evidence>
<dbReference type="Proteomes" id="UP000187209">
    <property type="component" value="Unassembled WGS sequence"/>
</dbReference>
<keyword evidence="3" id="KW-0106">Calcium</keyword>
<keyword evidence="2" id="KW-0677">Repeat</keyword>
<evidence type="ECO:0000256" key="3">
    <source>
        <dbReference type="ARBA" id="ARBA00022837"/>
    </source>
</evidence>
<dbReference type="InterPro" id="IPR011992">
    <property type="entry name" value="EF-hand-dom_pair"/>
</dbReference>
<name>A0A1R2BA27_9CILI</name>
<evidence type="ECO:0000256" key="1">
    <source>
        <dbReference type="ARBA" id="ARBA00022723"/>
    </source>
</evidence>
<dbReference type="GO" id="GO:0005509">
    <property type="term" value="F:calcium ion binding"/>
    <property type="evidence" value="ECO:0007669"/>
    <property type="project" value="InterPro"/>
</dbReference>
<organism evidence="5 6">
    <name type="scientific">Stentor coeruleus</name>
    <dbReference type="NCBI Taxonomy" id="5963"/>
    <lineage>
        <taxon>Eukaryota</taxon>
        <taxon>Sar</taxon>
        <taxon>Alveolata</taxon>
        <taxon>Ciliophora</taxon>
        <taxon>Postciliodesmatophora</taxon>
        <taxon>Heterotrichea</taxon>
        <taxon>Heterotrichida</taxon>
        <taxon>Stentoridae</taxon>
        <taxon>Stentor</taxon>
    </lineage>
</organism>
<proteinExistence type="predicted"/>
<dbReference type="SMART" id="SM00054">
    <property type="entry name" value="EFh"/>
    <property type="match status" value="4"/>
</dbReference>
<dbReference type="OrthoDB" id="191686at2759"/>
<dbReference type="Gene3D" id="1.10.238.10">
    <property type="entry name" value="EF-hand"/>
    <property type="match status" value="1"/>
</dbReference>
<sequence>MGCKCTKSKKIIKGLVIDEDLAKTMEKYCFTQENINQFWRLFLKTDTDRSGTVSAGEIFTVIREKPNSIIAPYLIEYISDLEKGHSDKLSFPEFVRSVSKLCLYTPTQIIQFVFKCIDENRDDYLSKDEIMFFLKRQHEGKMIFPNNYLKSIELFKTDRSDKIDWMEFVRLAREVPYIVFPAFRLQNSLRLYSLGPLEWKKVNKRLLKKKKNDAKEAEIKELEMQKEREKIWSQQIAEWDARDPNL</sequence>
<gene>
    <name evidence="5" type="ORF">SteCoe_27612</name>
</gene>
<dbReference type="EMBL" id="MPUH01000806">
    <property type="protein sequence ID" value="OMJ73651.1"/>
    <property type="molecule type" value="Genomic_DNA"/>
</dbReference>
<evidence type="ECO:0000256" key="2">
    <source>
        <dbReference type="ARBA" id="ARBA00022737"/>
    </source>
</evidence>
<protein>
    <recommendedName>
        <fullName evidence="4">EF-hand domain-containing protein</fullName>
    </recommendedName>
</protein>
<dbReference type="PROSITE" id="PS50222">
    <property type="entry name" value="EF_HAND_2"/>
    <property type="match status" value="2"/>
</dbReference>
<dbReference type="SUPFAM" id="SSF47473">
    <property type="entry name" value="EF-hand"/>
    <property type="match status" value="1"/>
</dbReference>
<evidence type="ECO:0000313" key="5">
    <source>
        <dbReference type="EMBL" id="OMJ73651.1"/>
    </source>
</evidence>
<reference evidence="5 6" key="1">
    <citation type="submission" date="2016-11" db="EMBL/GenBank/DDBJ databases">
        <title>The macronuclear genome of Stentor coeruleus: a giant cell with tiny introns.</title>
        <authorList>
            <person name="Slabodnick M."/>
            <person name="Ruby J.G."/>
            <person name="Reiff S.B."/>
            <person name="Swart E.C."/>
            <person name="Gosai S."/>
            <person name="Prabakaran S."/>
            <person name="Witkowska E."/>
            <person name="Larue G.E."/>
            <person name="Fisher S."/>
            <person name="Freeman R.M."/>
            <person name="Gunawardena J."/>
            <person name="Chu W."/>
            <person name="Stover N.A."/>
            <person name="Gregory B.D."/>
            <person name="Nowacki M."/>
            <person name="Derisi J."/>
            <person name="Roy S.W."/>
            <person name="Marshall W.F."/>
            <person name="Sood P."/>
        </authorList>
    </citation>
    <scope>NUCLEOTIDE SEQUENCE [LARGE SCALE GENOMIC DNA]</scope>
    <source>
        <strain evidence="5">WM001</strain>
    </source>
</reference>
<dbReference type="PROSITE" id="PS00018">
    <property type="entry name" value="EF_HAND_1"/>
    <property type="match status" value="2"/>
</dbReference>
<dbReference type="PANTHER" id="PTHR45942">
    <property type="entry name" value="PROTEIN PHOSPATASE 3 REGULATORY SUBUNIT B ALPHA ISOFORM TYPE 1"/>
    <property type="match status" value="1"/>
</dbReference>
<keyword evidence="1" id="KW-0479">Metal-binding</keyword>
<dbReference type="Pfam" id="PF13833">
    <property type="entry name" value="EF-hand_8"/>
    <property type="match status" value="1"/>
</dbReference>
<evidence type="ECO:0000313" key="6">
    <source>
        <dbReference type="Proteomes" id="UP000187209"/>
    </source>
</evidence>
<dbReference type="AlphaFoldDB" id="A0A1R2BA27"/>
<accession>A0A1R2BA27</accession>